<gene>
    <name evidence="7" type="primary">proA</name>
    <name evidence="8" type="ORF">CWATWH0003_3021</name>
</gene>
<dbReference type="PATRIC" id="fig|423471.3.peg.2838"/>
<name>G5J6B8_CROWT</name>
<dbReference type="InterPro" id="IPR016163">
    <property type="entry name" value="Ald_DH_C"/>
</dbReference>
<dbReference type="Proteomes" id="UP000003477">
    <property type="component" value="Unassembled WGS sequence"/>
</dbReference>
<keyword evidence="4 7" id="KW-0521">NADP</keyword>
<evidence type="ECO:0000313" key="9">
    <source>
        <dbReference type="Proteomes" id="UP000003477"/>
    </source>
</evidence>
<dbReference type="HAMAP" id="MF_00412">
    <property type="entry name" value="ProA"/>
    <property type="match status" value="1"/>
</dbReference>
<comment type="subcellular location">
    <subcellularLocation>
        <location evidence="7">Cytoplasm</location>
    </subcellularLocation>
</comment>
<dbReference type="EC" id="1.2.1.41" evidence="7"/>
<evidence type="ECO:0000256" key="2">
    <source>
        <dbReference type="ARBA" id="ARBA00022605"/>
    </source>
</evidence>
<evidence type="ECO:0000313" key="8">
    <source>
        <dbReference type="EMBL" id="EHJ12267.1"/>
    </source>
</evidence>
<protein>
    <recommendedName>
        <fullName evidence="7">Gamma-glutamyl phosphate reductase</fullName>
        <shortName evidence="7">GPR</shortName>
        <ecNumber evidence="7">1.2.1.41</ecNumber>
    </recommendedName>
    <alternativeName>
        <fullName evidence="7">Glutamate-5-semialdehyde dehydrogenase</fullName>
    </alternativeName>
    <alternativeName>
        <fullName evidence="7">Glutamyl-gamma-semialdehyde dehydrogenase</fullName>
        <shortName evidence="7">GSA dehydrogenase</shortName>
    </alternativeName>
</protein>
<dbReference type="PANTHER" id="PTHR11063">
    <property type="entry name" value="GLUTAMATE SEMIALDEHYDE DEHYDROGENASE"/>
    <property type="match status" value="1"/>
</dbReference>
<dbReference type="GO" id="GO:0055129">
    <property type="term" value="P:L-proline biosynthetic process"/>
    <property type="evidence" value="ECO:0007669"/>
    <property type="project" value="UniProtKB-UniRule"/>
</dbReference>
<accession>G5J6B8</accession>
<reference evidence="8 9" key="1">
    <citation type="journal article" date="2011" name="Front. Microbiol.">
        <title>Two Strains of Crocosphaera watsonii with Highly Conserved Genomes are Distinguished by Strain-Specific Features.</title>
        <authorList>
            <person name="Bench S.R."/>
            <person name="Ilikchyan I.N."/>
            <person name="Tripp H.J."/>
            <person name="Zehr J.P."/>
        </authorList>
    </citation>
    <scope>NUCLEOTIDE SEQUENCE [LARGE SCALE GENOMIC DNA]</scope>
    <source>
        <strain evidence="8 9">WH 0003</strain>
    </source>
</reference>
<evidence type="ECO:0000256" key="1">
    <source>
        <dbReference type="ARBA" id="ARBA00004985"/>
    </source>
</evidence>
<proteinExistence type="inferred from homology"/>
<dbReference type="SUPFAM" id="SSF53720">
    <property type="entry name" value="ALDH-like"/>
    <property type="match status" value="1"/>
</dbReference>
<organism evidence="8 9">
    <name type="scientific">Crocosphaera watsonii WH 0003</name>
    <dbReference type="NCBI Taxonomy" id="423471"/>
    <lineage>
        <taxon>Bacteria</taxon>
        <taxon>Bacillati</taxon>
        <taxon>Cyanobacteriota</taxon>
        <taxon>Cyanophyceae</taxon>
        <taxon>Oscillatoriophycideae</taxon>
        <taxon>Chroococcales</taxon>
        <taxon>Aphanothecaceae</taxon>
        <taxon>Crocosphaera</taxon>
    </lineage>
</organism>
<evidence type="ECO:0000256" key="3">
    <source>
        <dbReference type="ARBA" id="ARBA00022650"/>
    </source>
</evidence>
<dbReference type="GO" id="GO:0050661">
    <property type="term" value="F:NADP binding"/>
    <property type="evidence" value="ECO:0007669"/>
    <property type="project" value="InterPro"/>
</dbReference>
<comment type="function">
    <text evidence="7">Catalyzes the NADPH-dependent reduction of L-glutamate 5-phosphate into L-glutamate 5-semialdehyde and phosphate. The product spontaneously undergoes cyclization to form 1-pyrroline-5-carboxylate.</text>
</comment>
<keyword evidence="5 7" id="KW-0560">Oxidoreductase</keyword>
<dbReference type="GO" id="GO:0004350">
    <property type="term" value="F:glutamate-5-semialdehyde dehydrogenase activity"/>
    <property type="evidence" value="ECO:0007669"/>
    <property type="project" value="UniProtKB-UniRule"/>
</dbReference>
<dbReference type="InterPro" id="IPR000965">
    <property type="entry name" value="GPR_dom"/>
</dbReference>
<dbReference type="AlphaFoldDB" id="G5J6B8"/>
<dbReference type="UniPathway" id="UPA00098">
    <property type="reaction ID" value="UER00360"/>
</dbReference>
<evidence type="ECO:0000256" key="5">
    <source>
        <dbReference type="ARBA" id="ARBA00023002"/>
    </source>
</evidence>
<dbReference type="InterPro" id="IPR012134">
    <property type="entry name" value="Glu-5-SA_DH"/>
</dbReference>
<evidence type="ECO:0000256" key="7">
    <source>
        <dbReference type="HAMAP-Rule" id="MF_00412"/>
    </source>
</evidence>
<dbReference type="GeneID" id="88766626"/>
<dbReference type="Gene3D" id="3.40.605.10">
    <property type="entry name" value="Aldehyde Dehydrogenase, Chain A, domain 1"/>
    <property type="match status" value="1"/>
</dbReference>
<dbReference type="EMBL" id="AESD01000449">
    <property type="protein sequence ID" value="EHJ12267.1"/>
    <property type="molecule type" value="Genomic_DNA"/>
</dbReference>
<keyword evidence="7" id="KW-0963">Cytoplasm</keyword>
<dbReference type="InterPro" id="IPR016161">
    <property type="entry name" value="Ald_DH/histidinol_DH"/>
</dbReference>
<dbReference type="CDD" id="cd07079">
    <property type="entry name" value="ALDH_F18-19_ProA-GPR"/>
    <property type="match status" value="1"/>
</dbReference>
<comment type="catalytic activity">
    <reaction evidence="6 7">
        <text>L-glutamate 5-semialdehyde + phosphate + NADP(+) = L-glutamyl 5-phosphate + NADPH + H(+)</text>
        <dbReference type="Rhea" id="RHEA:19541"/>
        <dbReference type="ChEBI" id="CHEBI:15378"/>
        <dbReference type="ChEBI" id="CHEBI:43474"/>
        <dbReference type="ChEBI" id="CHEBI:57783"/>
        <dbReference type="ChEBI" id="CHEBI:58066"/>
        <dbReference type="ChEBI" id="CHEBI:58274"/>
        <dbReference type="ChEBI" id="CHEBI:58349"/>
        <dbReference type="EC" id="1.2.1.41"/>
    </reaction>
</comment>
<evidence type="ECO:0000256" key="6">
    <source>
        <dbReference type="ARBA" id="ARBA00049024"/>
    </source>
</evidence>
<dbReference type="NCBIfam" id="NF001221">
    <property type="entry name" value="PRK00197.1"/>
    <property type="match status" value="1"/>
</dbReference>
<comment type="caution">
    <text evidence="8">The sequence shown here is derived from an EMBL/GenBank/DDBJ whole genome shotgun (WGS) entry which is preliminary data.</text>
</comment>
<dbReference type="Gene3D" id="3.40.309.10">
    <property type="entry name" value="Aldehyde Dehydrogenase, Chain A, domain 2"/>
    <property type="match status" value="1"/>
</dbReference>
<sequence>MTIKSSPNWLLTSVERSYNAYLALETSDSLDRSLGIKAMAKGLNRSFDAILEANTLDLEMSREMAIPDILIDWLKLTPERLKNTVEILESLAELPDPIQQVFNAPYRLNMAGTYSQLKPLGVVALVYETFPELGAIAAGFCLKTGNSLLLRGCNSSTHSNQVIADILQTALKDTELPTGCLEVISAEQGASIQDLVTQHQYLSLVLPYGRPSLVEQVTQWATAPVLKSAMGNCYLYWSPTVDLEMVRWVILDSHSSEPDPVNAIEKVLISPDQKPSILVRLFNILQEQGFELRGDERLLEEYKDHLKPVKASEWSTPYLDKIIAFKIVDNLSEGITWINQYSSGHADCLVTDSYTESRQFATEIDSALVYINNSPRFDRHPTYGESLFLGVSNQKGHYRGLISLETFTTLKQVVQGQGK</sequence>
<evidence type="ECO:0000256" key="4">
    <source>
        <dbReference type="ARBA" id="ARBA00022857"/>
    </source>
</evidence>
<comment type="similarity">
    <text evidence="7">Belongs to the gamma-glutamyl phosphate reductase family.</text>
</comment>
<keyword evidence="2 7" id="KW-0028">Amino-acid biosynthesis</keyword>
<dbReference type="GO" id="GO:0005737">
    <property type="term" value="C:cytoplasm"/>
    <property type="evidence" value="ECO:0007669"/>
    <property type="project" value="UniProtKB-SubCell"/>
</dbReference>
<keyword evidence="3 7" id="KW-0641">Proline biosynthesis</keyword>
<dbReference type="PIRSF" id="PIRSF000151">
    <property type="entry name" value="GPR"/>
    <property type="match status" value="1"/>
</dbReference>
<comment type="pathway">
    <text evidence="1 7">Amino-acid biosynthesis; L-proline biosynthesis; L-glutamate 5-semialdehyde from L-glutamate: step 2/2.</text>
</comment>
<dbReference type="PANTHER" id="PTHR11063:SF8">
    <property type="entry name" value="DELTA-1-PYRROLINE-5-CARBOXYLATE SYNTHASE"/>
    <property type="match status" value="1"/>
</dbReference>
<dbReference type="InterPro" id="IPR016162">
    <property type="entry name" value="Ald_DH_N"/>
</dbReference>
<dbReference type="RefSeq" id="WP_007307398.1">
    <property type="nucleotide sequence ID" value="NZ_AESD01000449.1"/>
</dbReference>